<sequence>MFLRIEEFPETRLIGKKLEMSFAHNTTFELWRSFMPRRNEIRNAHGNDLFSLQIYPANMDFSDASRTFEKWAAVAVGCDENIPENMYSLVIPPGKYAVFLHSGPASLAAVTFGYIFNEWLPTSGFTLDDRPHFEILTEKYRHDAIDSEEEVWIPIR</sequence>
<dbReference type="Pfam" id="PF06445">
    <property type="entry name" value="GyrI-like"/>
    <property type="match status" value="1"/>
</dbReference>
<dbReference type="SUPFAM" id="SSF55136">
    <property type="entry name" value="Probable bacterial effector-binding domain"/>
    <property type="match status" value="1"/>
</dbReference>
<organism evidence="2 3">
    <name type="scientific">Flavobacterium agri</name>
    <dbReference type="NCBI Taxonomy" id="2743471"/>
    <lineage>
        <taxon>Bacteria</taxon>
        <taxon>Pseudomonadati</taxon>
        <taxon>Bacteroidota</taxon>
        <taxon>Flavobacteriia</taxon>
        <taxon>Flavobacteriales</taxon>
        <taxon>Flavobacteriaceae</taxon>
        <taxon>Flavobacterium</taxon>
    </lineage>
</organism>
<comment type="caution">
    <text evidence="2">The sequence shown here is derived from an EMBL/GenBank/DDBJ whole genome shotgun (WGS) entry which is preliminary data.</text>
</comment>
<dbReference type="AlphaFoldDB" id="A0A7Y8XZH4"/>
<gene>
    <name evidence="2" type="ORF">HZF10_02735</name>
</gene>
<evidence type="ECO:0000313" key="2">
    <source>
        <dbReference type="EMBL" id="NYA69821.1"/>
    </source>
</evidence>
<feature type="domain" description="AraC effector-binding" evidence="1">
    <location>
        <begin position="1"/>
        <end position="156"/>
    </location>
</feature>
<accession>A0A7Y8XZH4</accession>
<dbReference type="InterPro" id="IPR010499">
    <property type="entry name" value="AraC_E-bd"/>
</dbReference>
<reference evidence="2 3" key="1">
    <citation type="submission" date="2020-07" db="EMBL/GenBank/DDBJ databases">
        <authorList>
            <person name="Sun Q."/>
        </authorList>
    </citation>
    <scope>NUCLEOTIDE SEQUENCE [LARGE SCALE GENOMIC DNA]</scope>
    <source>
        <strain evidence="2 3">MAH-1</strain>
    </source>
</reference>
<dbReference type="Proteomes" id="UP000535020">
    <property type="component" value="Unassembled WGS sequence"/>
</dbReference>
<dbReference type="PANTHER" id="PTHR36444">
    <property type="entry name" value="TRANSCRIPTIONAL REGULATOR PROTEIN YOBU-RELATED"/>
    <property type="match status" value="1"/>
</dbReference>
<evidence type="ECO:0000259" key="1">
    <source>
        <dbReference type="SMART" id="SM00871"/>
    </source>
</evidence>
<dbReference type="EMBL" id="JACBJI010000001">
    <property type="protein sequence ID" value="NYA69821.1"/>
    <property type="molecule type" value="Genomic_DNA"/>
</dbReference>
<protein>
    <submittedName>
        <fullName evidence="2">GyrI-like domain-containing protein</fullName>
    </submittedName>
</protein>
<dbReference type="Gene3D" id="3.20.80.10">
    <property type="entry name" value="Regulatory factor, effector binding domain"/>
    <property type="match status" value="1"/>
</dbReference>
<dbReference type="InterPro" id="IPR053182">
    <property type="entry name" value="YobU-like_regulator"/>
</dbReference>
<evidence type="ECO:0000313" key="3">
    <source>
        <dbReference type="Proteomes" id="UP000535020"/>
    </source>
</evidence>
<dbReference type="InterPro" id="IPR011256">
    <property type="entry name" value="Reg_factor_effector_dom_sf"/>
</dbReference>
<dbReference type="SMART" id="SM00871">
    <property type="entry name" value="AraC_E_bind"/>
    <property type="match status" value="1"/>
</dbReference>
<name>A0A7Y8XZH4_9FLAO</name>
<dbReference type="RefSeq" id="WP_176004644.1">
    <property type="nucleotide sequence ID" value="NZ_JABWMI010000005.1"/>
</dbReference>
<proteinExistence type="predicted"/>
<dbReference type="PANTHER" id="PTHR36444:SF2">
    <property type="entry name" value="TRANSCRIPTIONAL REGULATOR PROTEIN YOBU-RELATED"/>
    <property type="match status" value="1"/>
</dbReference>
<keyword evidence="3" id="KW-1185">Reference proteome</keyword>
<dbReference type="InterPro" id="IPR029442">
    <property type="entry name" value="GyrI-like"/>
</dbReference>